<organism evidence="2 3">
    <name type="scientific">Thalassiosira oceanica</name>
    <name type="common">Marine diatom</name>
    <dbReference type="NCBI Taxonomy" id="159749"/>
    <lineage>
        <taxon>Eukaryota</taxon>
        <taxon>Sar</taxon>
        <taxon>Stramenopiles</taxon>
        <taxon>Ochrophyta</taxon>
        <taxon>Bacillariophyta</taxon>
        <taxon>Coscinodiscophyceae</taxon>
        <taxon>Thalassiosirophycidae</taxon>
        <taxon>Thalassiosirales</taxon>
        <taxon>Thalassiosiraceae</taxon>
        <taxon>Thalassiosira</taxon>
    </lineage>
</organism>
<protein>
    <submittedName>
        <fullName evidence="2">Uncharacterized protein</fullName>
    </submittedName>
</protein>
<evidence type="ECO:0000313" key="2">
    <source>
        <dbReference type="EMBL" id="EJK51950.1"/>
    </source>
</evidence>
<evidence type="ECO:0000313" key="3">
    <source>
        <dbReference type="Proteomes" id="UP000266841"/>
    </source>
</evidence>
<dbReference type="AlphaFoldDB" id="K0RFB7"/>
<feature type="compositionally biased region" description="Basic and acidic residues" evidence="1">
    <location>
        <begin position="54"/>
        <end position="64"/>
    </location>
</feature>
<accession>K0RFB7</accession>
<feature type="non-terminal residue" evidence="2">
    <location>
        <position position="1"/>
    </location>
</feature>
<dbReference type="Proteomes" id="UP000266841">
    <property type="component" value="Unassembled WGS sequence"/>
</dbReference>
<comment type="caution">
    <text evidence="2">The sequence shown here is derived from an EMBL/GenBank/DDBJ whole genome shotgun (WGS) entry which is preliminary data.</text>
</comment>
<dbReference type="EMBL" id="AGNL01040704">
    <property type="protein sequence ID" value="EJK51950.1"/>
    <property type="molecule type" value="Genomic_DNA"/>
</dbReference>
<keyword evidence="3" id="KW-1185">Reference proteome</keyword>
<evidence type="ECO:0000256" key="1">
    <source>
        <dbReference type="SAM" id="MobiDB-lite"/>
    </source>
</evidence>
<reference evidence="2 3" key="1">
    <citation type="journal article" date="2012" name="Genome Biol.">
        <title>Genome and low-iron response of an oceanic diatom adapted to chronic iron limitation.</title>
        <authorList>
            <person name="Lommer M."/>
            <person name="Specht M."/>
            <person name="Roy A.S."/>
            <person name="Kraemer L."/>
            <person name="Andreson R."/>
            <person name="Gutowska M.A."/>
            <person name="Wolf J."/>
            <person name="Bergner S.V."/>
            <person name="Schilhabel M.B."/>
            <person name="Klostermeier U.C."/>
            <person name="Beiko R.G."/>
            <person name="Rosenstiel P."/>
            <person name="Hippler M."/>
            <person name="Laroche J."/>
        </authorList>
    </citation>
    <scope>NUCLEOTIDE SEQUENCE [LARGE SCALE GENOMIC DNA]</scope>
    <source>
        <strain evidence="2 3">CCMP1005</strain>
    </source>
</reference>
<name>K0RFB7_THAOC</name>
<feature type="compositionally biased region" description="Acidic residues" evidence="1">
    <location>
        <begin position="102"/>
        <end position="120"/>
    </location>
</feature>
<proteinExistence type="predicted"/>
<sequence>LGNNLGTLAGNPAPGGEVISSADEQQKQPQTSAAALVDPRTPLTMMRSVQASISRDRSEIDGARRPLFQGDDGGGPGGADAVEGSAPRGSADARISSPPSDEPQDYEDPEAENVEEEGEDPYAALSDRAVPHPNCVPYGAEVTVRLRNPTSLLTLRVRRPGTAVTTGALGKRSVFLGGEDDDGEFGAALPFAMATGLKSPRFFARRHSLSRCWS</sequence>
<feature type="region of interest" description="Disordered" evidence="1">
    <location>
        <begin position="1"/>
        <end position="120"/>
    </location>
</feature>
<gene>
    <name evidence="2" type="ORF">THAOC_28831</name>
</gene>